<dbReference type="Proteomes" id="UP000325672">
    <property type="component" value="Unassembled WGS sequence"/>
</dbReference>
<keyword evidence="3" id="KW-1185">Reference proteome</keyword>
<reference evidence="2 3" key="1">
    <citation type="submission" date="2019-04" db="EMBL/GenBank/DDBJ databases">
        <title>Friends and foes A comparative genomics study of 23 Aspergillus species from section Flavi.</title>
        <authorList>
            <consortium name="DOE Joint Genome Institute"/>
            <person name="Kjaerbolling I."/>
            <person name="Vesth T."/>
            <person name="Frisvad J.C."/>
            <person name="Nybo J.L."/>
            <person name="Theobald S."/>
            <person name="Kildgaard S."/>
            <person name="Isbrandt T."/>
            <person name="Kuo A."/>
            <person name="Sato A."/>
            <person name="Lyhne E.K."/>
            <person name="Kogle M.E."/>
            <person name="Wiebenga A."/>
            <person name="Kun R.S."/>
            <person name="Lubbers R.J."/>
            <person name="Makela M.R."/>
            <person name="Barry K."/>
            <person name="Chovatia M."/>
            <person name="Clum A."/>
            <person name="Daum C."/>
            <person name="Haridas S."/>
            <person name="He G."/>
            <person name="LaButti K."/>
            <person name="Lipzen A."/>
            <person name="Mondo S."/>
            <person name="Riley R."/>
            <person name="Salamov A."/>
            <person name="Simmons B.A."/>
            <person name="Magnuson J.K."/>
            <person name="Henrissat B."/>
            <person name="Mortensen U.H."/>
            <person name="Larsen T.O."/>
            <person name="Devries R.P."/>
            <person name="Grigoriev I.V."/>
            <person name="Machida M."/>
            <person name="Baker S.E."/>
            <person name="Andersen M.R."/>
        </authorList>
    </citation>
    <scope>NUCLEOTIDE SEQUENCE [LARGE SCALE GENOMIC DNA]</scope>
    <source>
        <strain evidence="2 3">CBS 117625</strain>
    </source>
</reference>
<dbReference type="EMBL" id="ML743634">
    <property type="protein sequence ID" value="KAE8132383.1"/>
    <property type="molecule type" value="Genomic_DNA"/>
</dbReference>
<keyword evidence="1" id="KW-1133">Transmembrane helix</keyword>
<name>A0A5N6SG74_ASPPS</name>
<accession>A0A5N6SG74</accession>
<keyword evidence="1" id="KW-0812">Transmembrane</keyword>
<evidence type="ECO:0000313" key="2">
    <source>
        <dbReference type="EMBL" id="KAE8132383.1"/>
    </source>
</evidence>
<organism evidence="2 3">
    <name type="scientific">Aspergillus pseudotamarii</name>
    <dbReference type="NCBI Taxonomy" id="132259"/>
    <lineage>
        <taxon>Eukaryota</taxon>
        <taxon>Fungi</taxon>
        <taxon>Dikarya</taxon>
        <taxon>Ascomycota</taxon>
        <taxon>Pezizomycotina</taxon>
        <taxon>Eurotiomycetes</taxon>
        <taxon>Eurotiomycetidae</taxon>
        <taxon>Eurotiales</taxon>
        <taxon>Aspergillaceae</taxon>
        <taxon>Aspergillus</taxon>
        <taxon>Aspergillus subgen. Circumdati</taxon>
    </lineage>
</organism>
<keyword evidence="1" id="KW-0472">Membrane</keyword>
<dbReference type="AlphaFoldDB" id="A0A5N6SG74"/>
<protein>
    <submittedName>
        <fullName evidence="2">Uncharacterized protein</fullName>
    </submittedName>
</protein>
<evidence type="ECO:0000313" key="3">
    <source>
        <dbReference type="Proteomes" id="UP000325672"/>
    </source>
</evidence>
<feature type="transmembrane region" description="Helical" evidence="1">
    <location>
        <begin position="78"/>
        <end position="100"/>
    </location>
</feature>
<proteinExistence type="predicted"/>
<sequence length="149" mass="16762">MEYNQATEHRSLRGDRRCLETIYLLLPLRLFLALPIGNMIWLPEFSSPSQPFCGTPYSFLFFRAPLLILPSLLIPSGYLLLFLVAVSSGLFLSHILAALLTSTLEGKCMSETTLRGEVPASTKIESMRVWLCCLSFLLISNQNPFLISF</sequence>
<gene>
    <name evidence="2" type="ORF">BDV38DRAFT_211407</name>
</gene>
<evidence type="ECO:0000256" key="1">
    <source>
        <dbReference type="SAM" id="Phobius"/>
    </source>
</evidence>
<dbReference type="GeneID" id="43636829"/>
<dbReference type="RefSeq" id="XP_031908446.1">
    <property type="nucleotide sequence ID" value="XM_032052619.1"/>
</dbReference>
<feature type="transmembrane region" description="Helical" evidence="1">
    <location>
        <begin position="21"/>
        <end position="42"/>
    </location>
</feature>